<evidence type="ECO:0000313" key="1">
    <source>
        <dbReference type="EMBL" id="KXU97384.1"/>
    </source>
</evidence>
<dbReference type="PATRIC" id="fig|178900.5.peg.2974"/>
<reference evidence="1 2" key="1">
    <citation type="submission" date="2015-06" db="EMBL/GenBank/DDBJ databases">
        <title>Improved classification and identification of acetic acid bacteria using matrix-assisted laser desorption/ionization time-of-flight mass spectrometry; Gluconobacter nephelii and Gluconobacter uchimurae are later heterotypic synonyms of Gluconobacter japonicus and Gluconobacter oxydans, respectively.</title>
        <authorList>
            <person name="Li L."/>
            <person name="Cleenwerck I."/>
            <person name="De Vuyst L."/>
            <person name="Vandamme P."/>
        </authorList>
    </citation>
    <scope>NUCLEOTIDE SEQUENCE [LARGE SCALE GENOMIC DNA]</scope>
    <source>
        <strain evidence="1 2">LMG 1625</strain>
    </source>
</reference>
<protein>
    <submittedName>
        <fullName evidence="1">Uncharacterized protein</fullName>
    </submittedName>
</protein>
<organism evidence="1 2">
    <name type="scientific">Acetobacter cerevisiae</name>
    <dbReference type="NCBI Taxonomy" id="178900"/>
    <lineage>
        <taxon>Bacteria</taxon>
        <taxon>Pseudomonadati</taxon>
        <taxon>Pseudomonadota</taxon>
        <taxon>Alphaproteobacteria</taxon>
        <taxon>Acetobacterales</taxon>
        <taxon>Acetobacteraceae</taxon>
        <taxon>Acetobacter</taxon>
    </lineage>
</organism>
<sequence>MTAPLPSPNWRPAPARTLPLTIPPGLRLRGLVAEEVCLAWAPKASGDNLDFTLNPKNWLHGTEDYLASVTASVLTATGAPTDLTVLWATVLHGMACIFLGGGPPGTVQQVQVSVTTQQGRSLVQPVAVAILADTPAAPPQPAPCLADGTPVPPNAMALPGGAILTGPSGTPYLIA</sequence>
<gene>
    <name evidence="1" type="ORF">AD928_03715</name>
</gene>
<accession>A0A149QJ96</accession>
<proteinExistence type="predicted"/>
<dbReference type="EMBL" id="LHZA01000120">
    <property type="protein sequence ID" value="KXU97384.1"/>
    <property type="molecule type" value="Genomic_DNA"/>
</dbReference>
<dbReference type="AlphaFoldDB" id="A0A149QJ96"/>
<dbReference type="Pfam" id="PF23148">
    <property type="entry name" value="Gp77"/>
    <property type="match status" value="1"/>
</dbReference>
<evidence type="ECO:0000313" key="2">
    <source>
        <dbReference type="Proteomes" id="UP000075473"/>
    </source>
</evidence>
<dbReference type="Proteomes" id="UP000075473">
    <property type="component" value="Unassembled WGS sequence"/>
</dbReference>
<name>A0A149QJ96_9PROT</name>
<comment type="caution">
    <text evidence="1">The sequence shown here is derived from an EMBL/GenBank/DDBJ whole genome shotgun (WGS) entry which is preliminary data.</text>
</comment>
<dbReference type="InterPro" id="IPR056928">
    <property type="entry name" value="Gp77-like"/>
</dbReference>
<dbReference type="RefSeq" id="WP_062248376.1">
    <property type="nucleotide sequence ID" value="NZ_LHZA01000120.1"/>
</dbReference>